<comment type="caution">
    <text evidence="1">The sequence shown here is derived from an EMBL/GenBank/DDBJ whole genome shotgun (WGS) entry which is preliminary data.</text>
</comment>
<sequence>MPLLPSKPSISPPTLSSFELFLFRAPARAVECLLNWMDEADIVRLSELGTKMFYWVHAYSRRTWNFEDFIGLYMSNPSTFLGFFNGTDAMIYGKSVFRFFLRSPHPTCPLDHPLDEKMPDGSIKIKGIEVLALLHDSIVPTIWHAPTNTSVEGDNIAEEVDLRVPFFPNGAV</sequence>
<name>A0A8H6LTG6_9AGAR</name>
<gene>
    <name evidence="1" type="ORF">DFP72DRAFT_1080674</name>
</gene>
<evidence type="ECO:0000313" key="2">
    <source>
        <dbReference type="Proteomes" id="UP000521943"/>
    </source>
</evidence>
<protein>
    <submittedName>
        <fullName evidence="1">Uncharacterized protein</fullName>
    </submittedName>
</protein>
<proteinExistence type="predicted"/>
<organism evidence="1 2">
    <name type="scientific">Ephemerocybe angulata</name>
    <dbReference type="NCBI Taxonomy" id="980116"/>
    <lineage>
        <taxon>Eukaryota</taxon>
        <taxon>Fungi</taxon>
        <taxon>Dikarya</taxon>
        <taxon>Basidiomycota</taxon>
        <taxon>Agaricomycotina</taxon>
        <taxon>Agaricomycetes</taxon>
        <taxon>Agaricomycetidae</taxon>
        <taxon>Agaricales</taxon>
        <taxon>Agaricineae</taxon>
        <taxon>Psathyrellaceae</taxon>
        <taxon>Ephemerocybe</taxon>
    </lineage>
</organism>
<dbReference type="EMBL" id="JACGCI010000155">
    <property type="protein sequence ID" value="KAF6743193.1"/>
    <property type="molecule type" value="Genomic_DNA"/>
</dbReference>
<keyword evidence="2" id="KW-1185">Reference proteome</keyword>
<accession>A0A8H6LTG6</accession>
<reference evidence="1 2" key="1">
    <citation type="submission" date="2020-07" db="EMBL/GenBank/DDBJ databases">
        <title>Comparative genomics of pyrophilous fungi reveals a link between fire events and developmental genes.</title>
        <authorList>
            <consortium name="DOE Joint Genome Institute"/>
            <person name="Steindorff A.S."/>
            <person name="Carver A."/>
            <person name="Calhoun S."/>
            <person name="Stillman K."/>
            <person name="Liu H."/>
            <person name="Lipzen A."/>
            <person name="Pangilinan J."/>
            <person name="Labutti K."/>
            <person name="Bruns T.D."/>
            <person name="Grigoriev I.V."/>
        </authorList>
    </citation>
    <scope>NUCLEOTIDE SEQUENCE [LARGE SCALE GENOMIC DNA]</scope>
    <source>
        <strain evidence="1 2">CBS 144469</strain>
    </source>
</reference>
<dbReference type="AlphaFoldDB" id="A0A8H6LTG6"/>
<dbReference type="Proteomes" id="UP000521943">
    <property type="component" value="Unassembled WGS sequence"/>
</dbReference>
<evidence type="ECO:0000313" key="1">
    <source>
        <dbReference type="EMBL" id="KAF6743193.1"/>
    </source>
</evidence>